<keyword evidence="7" id="KW-1185">Reference proteome</keyword>
<evidence type="ECO:0000256" key="1">
    <source>
        <dbReference type="ARBA" id="ARBA00022491"/>
    </source>
</evidence>
<dbReference type="Gene3D" id="1.10.10.60">
    <property type="entry name" value="Homeodomain-like"/>
    <property type="match status" value="1"/>
</dbReference>
<protein>
    <submittedName>
        <fullName evidence="6">AraC family transcriptional regulator</fullName>
    </submittedName>
</protein>
<gene>
    <name evidence="6" type="ORF">F2A31_02225</name>
</gene>
<dbReference type="SUPFAM" id="SSF46689">
    <property type="entry name" value="Homeodomain-like"/>
    <property type="match status" value="2"/>
</dbReference>
<evidence type="ECO:0000313" key="7">
    <source>
        <dbReference type="Proteomes" id="UP000325177"/>
    </source>
</evidence>
<dbReference type="EMBL" id="CP043909">
    <property type="protein sequence ID" value="QER38580.1"/>
    <property type="molecule type" value="Genomic_DNA"/>
</dbReference>
<proteinExistence type="predicted"/>
<reference evidence="6 7" key="1">
    <citation type="submission" date="2019-09" db="EMBL/GenBank/DDBJ databases">
        <title>Acinetobacter sp. C16S1 isolated from saline soil.</title>
        <authorList>
            <person name="Xu L."/>
            <person name="Sun J.-Q."/>
        </authorList>
    </citation>
    <scope>NUCLEOTIDE SEQUENCE [LARGE SCALE GENOMIC DNA]</scope>
    <source>
        <strain evidence="6 7">C16S1</strain>
    </source>
</reference>
<name>A0A5P1URY3_9GAMM</name>
<feature type="domain" description="HTH araC/xylS-type" evidence="5">
    <location>
        <begin position="165"/>
        <end position="262"/>
    </location>
</feature>
<dbReference type="Proteomes" id="UP000325177">
    <property type="component" value="Chromosome"/>
</dbReference>
<sequence length="269" mass="30947">MKKTAQRIQDFQKIPAIKDIPAPLWLRVRDAPAATIYPEHAHAWGEFIYAFDGVLEVSIEQIHYLTPPPYGIWLPPHMQHSGINRNDVTYSSLYVHESLCQQMPQQAGILLTAPLVPALLEHIRKHPFSEQDPEYLRLLQVLLDALTHAELVGSYLPTTQHPALSKILSRLHAYPADNSTLQQLAEMINMTERTLARYSQKELGMSLHEWRQRLKVMKAMSMLNQGKTIENIALDLGYASSSAFIYMFKRWMHFTPDQFRKLYQGSSLQ</sequence>
<evidence type="ECO:0000259" key="5">
    <source>
        <dbReference type="PROSITE" id="PS01124"/>
    </source>
</evidence>
<dbReference type="InterPro" id="IPR011051">
    <property type="entry name" value="RmlC_Cupin_sf"/>
</dbReference>
<dbReference type="InterPro" id="IPR003313">
    <property type="entry name" value="AraC-bd"/>
</dbReference>
<keyword evidence="4" id="KW-0804">Transcription</keyword>
<dbReference type="Pfam" id="PF12833">
    <property type="entry name" value="HTH_18"/>
    <property type="match status" value="1"/>
</dbReference>
<organism evidence="6 7">
    <name type="scientific">Acinetobacter suaedae</name>
    <dbReference type="NCBI Taxonomy" id="2609668"/>
    <lineage>
        <taxon>Bacteria</taxon>
        <taxon>Pseudomonadati</taxon>
        <taxon>Pseudomonadota</taxon>
        <taxon>Gammaproteobacteria</taxon>
        <taxon>Moraxellales</taxon>
        <taxon>Moraxellaceae</taxon>
        <taxon>Acinetobacter</taxon>
    </lineage>
</organism>
<evidence type="ECO:0000256" key="2">
    <source>
        <dbReference type="ARBA" id="ARBA00023015"/>
    </source>
</evidence>
<evidence type="ECO:0000256" key="4">
    <source>
        <dbReference type="ARBA" id="ARBA00023163"/>
    </source>
</evidence>
<dbReference type="FunFam" id="1.10.10.60:FF:000132">
    <property type="entry name" value="AraC family transcriptional regulator"/>
    <property type="match status" value="1"/>
</dbReference>
<dbReference type="KEGG" id="asue:F2A31_02225"/>
<dbReference type="GO" id="GO:0003700">
    <property type="term" value="F:DNA-binding transcription factor activity"/>
    <property type="evidence" value="ECO:0007669"/>
    <property type="project" value="InterPro"/>
</dbReference>
<dbReference type="PROSITE" id="PS01124">
    <property type="entry name" value="HTH_ARAC_FAMILY_2"/>
    <property type="match status" value="1"/>
</dbReference>
<evidence type="ECO:0000256" key="3">
    <source>
        <dbReference type="ARBA" id="ARBA00023125"/>
    </source>
</evidence>
<dbReference type="SUPFAM" id="SSF51182">
    <property type="entry name" value="RmlC-like cupins"/>
    <property type="match status" value="1"/>
</dbReference>
<dbReference type="AlphaFoldDB" id="A0A5P1URY3"/>
<dbReference type="InterPro" id="IPR009057">
    <property type="entry name" value="Homeodomain-like_sf"/>
</dbReference>
<dbReference type="GO" id="GO:0043565">
    <property type="term" value="F:sequence-specific DNA binding"/>
    <property type="evidence" value="ECO:0007669"/>
    <property type="project" value="InterPro"/>
</dbReference>
<keyword evidence="3" id="KW-0238">DNA-binding</keyword>
<keyword evidence="2" id="KW-0805">Transcription regulation</keyword>
<dbReference type="PANTHER" id="PTHR11019">
    <property type="entry name" value="HTH-TYPE TRANSCRIPTIONAL REGULATOR NIMR"/>
    <property type="match status" value="1"/>
</dbReference>
<dbReference type="CDD" id="cd06124">
    <property type="entry name" value="cupin_NimR-like_N"/>
    <property type="match status" value="1"/>
</dbReference>
<dbReference type="SMART" id="SM00342">
    <property type="entry name" value="HTH_ARAC"/>
    <property type="match status" value="1"/>
</dbReference>
<keyword evidence="1" id="KW-0678">Repressor</keyword>
<accession>A0A5P1URY3</accession>
<dbReference type="RefSeq" id="WP_150024984.1">
    <property type="nucleotide sequence ID" value="NZ_CP043909.1"/>
</dbReference>
<dbReference type="PANTHER" id="PTHR11019:SF190">
    <property type="entry name" value="ARAC-FAMILY REGULATORY PROTEIN"/>
    <property type="match status" value="1"/>
</dbReference>
<dbReference type="InterPro" id="IPR018060">
    <property type="entry name" value="HTH_AraC"/>
</dbReference>
<evidence type="ECO:0000313" key="6">
    <source>
        <dbReference type="EMBL" id="QER38580.1"/>
    </source>
</evidence>
<dbReference type="Pfam" id="PF02311">
    <property type="entry name" value="AraC_binding"/>
    <property type="match status" value="1"/>
</dbReference>